<dbReference type="InterPro" id="IPR011006">
    <property type="entry name" value="CheY-like_superfamily"/>
</dbReference>
<dbReference type="RefSeq" id="WP_114090333.1">
    <property type="nucleotide sequence ID" value="NZ_JPWH01000028.1"/>
</dbReference>
<proteinExistence type="predicted"/>
<dbReference type="Proteomes" id="UP000252517">
    <property type="component" value="Unassembled WGS sequence"/>
</dbReference>
<dbReference type="Pfam" id="PF00072">
    <property type="entry name" value="Response_reg"/>
    <property type="match status" value="1"/>
</dbReference>
<feature type="modified residue" description="4-aspartylphosphate" evidence="3">
    <location>
        <position position="55"/>
    </location>
</feature>
<dbReference type="GO" id="GO:0000160">
    <property type="term" value="P:phosphorelay signal transduction system"/>
    <property type="evidence" value="ECO:0007669"/>
    <property type="project" value="UniProtKB-KW"/>
</dbReference>
<feature type="domain" description="Response regulatory" evidence="4">
    <location>
        <begin position="6"/>
        <end position="123"/>
    </location>
</feature>
<evidence type="ECO:0000259" key="4">
    <source>
        <dbReference type="PROSITE" id="PS50110"/>
    </source>
</evidence>
<evidence type="ECO:0000313" key="5">
    <source>
        <dbReference type="EMBL" id="RCK43094.1"/>
    </source>
</evidence>
<evidence type="ECO:0000256" key="1">
    <source>
        <dbReference type="ARBA" id="ARBA00022553"/>
    </source>
</evidence>
<dbReference type="PANTHER" id="PTHR44591:SF14">
    <property type="entry name" value="PROTEIN PILG"/>
    <property type="match status" value="1"/>
</dbReference>
<dbReference type="PANTHER" id="PTHR44591">
    <property type="entry name" value="STRESS RESPONSE REGULATOR PROTEIN 1"/>
    <property type="match status" value="1"/>
</dbReference>
<keyword evidence="2" id="KW-0902">Two-component regulatory system</keyword>
<dbReference type="PROSITE" id="PS50110">
    <property type="entry name" value="RESPONSE_REGULATORY"/>
    <property type="match status" value="1"/>
</dbReference>
<dbReference type="SUPFAM" id="SSF52172">
    <property type="entry name" value="CheY-like"/>
    <property type="match status" value="1"/>
</dbReference>
<dbReference type="Gene3D" id="3.40.50.2300">
    <property type="match status" value="1"/>
</dbReference>
<dbReference type="SMART" id="SM00448">
    <property type="entry name" value="REC"/>
    <property type="match status" value="1"/>
</dbReference>
<dbReference type="InterPro" id="IPR001789">
    <property type="entry name" value="Sig_transdc_resp-reg_receiver"/>
</dbReference>
<dbReference type="CDD" id="cd00156">
    <property type="entry name" value="REC"/>
    <property type="match status" value="1"/>
</dbReference>
<comment type="caution">
    <text evidence="5">The sequence shown here is derived from an EMBL/GenBank/DDBJ whole genome shotgun (WGS) entry which is preliminary data.</text>
</comment>
<evidence type="ECO:0000256" key="3">
    <source>
        <dbReference type="PROSITE-ProRule" id="PRU00169"/>
    </source>
</evidence>
<gene>
    <name evidence="5" type="ORF">TH25_22385</name>
</gene>
<sequence length="135" mass="14719">MSGGKKILVLENEPITQSLLKAILRKEGFQVTITASYDEAERAWQRETFDLVIADYYLEGALTGADFVGHMRKVQGANRFPAIALSIADEGENQDAIDQAGFDAFLPKPIDVRVLTGTIAKLLSSSPEMDGGEIM</sequence>
<protein>
    <recommendedName>
        <fullName evidence="4">Response regulatory domain-containing protein</fullName>
    </recommendedName>
</protein>
<dbReference type="InterPro" id="IPR050595">
    <property type="entry name" value="Bact_response_regulator"/>
</dbReference>
<keyword evidence="1 3" id="KW-0597">Phosphoprotein</keyword>
<evidence type="ECO:0000313" key="6">
    <source>
        <dbReference type="Proteomes" id="UP000252517"/>
    </source>
</evidence>
<dbReference type="OrthoDB" id="7326651at2"/>
<accession>A0A367WNS3</accession>
<evidence type="ECO:0000256" key="2">
    <source>
        <dbReference type="ARBA" id="ARBA00023012"/>
    </source>
</evidence>
<name>A0A367WNS3_9PROT</name>
<reference evidence="5 6" key="1">
    <citation type="submission" date="2014-07" db="EMBL/GenBank/DDBJ databases">
        <title>Draft genome sequence of Thalassospira profundimaris S25-3-2.</title>
        <authorList>
            <person name="Lai Q."/>
            <person name="Shao Z."/>
        </authorList>
    </citation>
    <scope>NUCLEOTIDE SEQUENCE [LARGE SCALE GENOMIC DNA]</scope>
    <source>
        <strain evidence="5 6">S25-3-2</strain>
    </source>
</reference>
<dbReference type="AlphaFoldDB" id="A0A367WNS3"/>
<organism evidence="5 6">
    <name type="scientific">Thalassospira profundimaris</name>
    <dbReference type="NCBI Taxonomy" id="502049"/>
    <lineage>
        <taxon>Bacteria</taxon>
        <taxon>Pseudomonadati</taxon>
        <taxon>Pseudomonadota</taxon>
        <taxon>Alphaproteobacteria</taxon>
        <taxon>Rhodospirillales</taxon>
        <taxon>Thalassospiraceae</taxon>
        <taxon>Thalassospira</taxon>
    </lineage>
</organism>
<dbReference type="EMBL" id="JPWH01000028">
    <property type="protein sequence ID" value="RCK43094.1"/>
    <property type="molecule type" value="Genomic_DNA"/>
</dbReference>